<organism evidence="1 2">
    <name type="scientific">Sporosarcina psychrophila</name>
    <name type="common">Bacillus psychrophilus</name>
    <dbReference type="NCBI Taxonomy" id="1476"/>
    <lineage>
        <taxon>Bacteria</taxon>
        <taxon>Bacillati</taxon>
        <taxon>Bacillota</taxon>
        <taxon>Bacilli</taxon>
        <taxon>Bacillales</taxon>
        <taxon>Caryophanaceae</taxon>
        <taxon>Sporosarcina</taxon>
    </lineage>
</organism>
<gene>
    <name evidence="1" type="ORF">K8V56_10760</name>
</gene>
<dbReference type="InterPro" id="IPR036513">
    <property type="entry name" value="STAS_dom_sf"/>
</dbReference>
<dbReference type="PANTHER" id="PTHR33745">
    <property type="entry name" value="RSBT ANTAGONIST PROTEIN RSBS-RELATED"/>
    <property type="match status" value="1"/>
</dbReference>
<dbReference type="InterPro" id="IPR051932">
    <property type="entry name" value="Bact_StressResp_Reg"/>
</dbReference>
<accession>A0A921G1N2</accession>
<dbReference type="Gene3D" id="3.30.750.24">
    <property type="entry name" value="STAS domain"/>
    <property type="match status" value="1"/>
</dbReference>
<sequence length="154" mass="17377">MDYENEIQQLKAKIASYEKIILETSAPIIPSIVENTILVPISGHTGQDRFNLIRTRVLDYVGIHRSTVCAIFDFTGVGLKDVEEYDFNILTLEINQLNNTLKLMGVRPIFVGFNPRIVREIVSAGIHLEIETYVNFRTSLAVLLNETGNSLQLL</sequence>
<dbReference type="EMBL" id="DYWT01000177">
    <property type="protein sequence ID" value="HJF32236.1"/>
    <property type="molecule type" value="Genomic_DNA"/>
</dbReference>
<proteinExistence type="predicted"/>
<dbReference type="AlphaFoldDB" id="A0A921G1N2"/>
<comment type="caution">
    <text evidence="1">The sequence shown here is derived from an EMBL/GenBank/DDBJ whole genome shotgun (WGS) entry which is preliminary data.</text>
</comment>
<evidence type="ECO:0000313" key="1">
    <source>
        <dbReference type="EMBL" id="HJF32236.1"/>
    </source>
</evidence>
<reference evidence="1" key="1">
    <citation type="journal article" date="2021" name="PeerJ">
        <title>Extensive microbial diversity within the chicken gut microbiome revealed by metagenomics and culture.</title>
        <authorList>
            <person name="Gilroy R."/>
            <person name="Ravi A."/>
            <person name="Getino M."/>
            <person name="Pursley I."/>
            <person name="Horton D.L."/>
            <person name="Alikhan N.F."/>
            <person name="Baker D."/>
            <person name="Gharbi K."/>
            <person name="Hall N."/>
            <person name="Watson M."/>
            <person name="Adriaenssens E.M."/>
            <person name="Foster-Nyarko E."/>
            <person name="Jarju S."/>
            <person name="Secka A."/>
            <person name="Antonio M."/>
            <person name="Oren A."/>
            <person name="Chaudhuri R.R."/>
            <person name="La Ragione R."/>
            <person name="Hildebrand F."/>
            <person name="Pallen M.J."/>
        </authorList>
    </citation>
    <scope>NUCLEOTIDE SEQUENCE</scope>
    <source>
        <strain evidence="1">CHK171-7178</strain>
    </source>
</reference>
<dbReference type="Proteomes" id="UP000698173">
    <property type="component" value="Unassembled WGS sequence"/>
</dbReference>
<protein>
    <submittedName>
        <fullName evidence="1">STAS domain-containing protein</fullName>
    </submittedName>
</protein>
<name>A0A921G1N2_SPOPS</name>
<evidence type="ECO:0000313" key="2">
    <source>
        <dbReference type="Proteomes" id="UP000698173"/>
    </source>
</evidence>
<reference evidence="1" key="2">
    <citation type="submission" date="2021-09" db="EMBL/GenBank/DDBJ databases">
        <authorList>
            <person name="Gilroy R."/>
        </authorList>
    </citation>
    <scope>NUCLEOTIDE SEQUENCE</scope>
    <source>
        <strain evidence="1">CHK171-7178</strain>
    </source>
</reference>